<proteinExistence type="predicted"/>
<dbReference type="AlphaFoldDB" id="L0DN71"/>
<dbReference type="OrthoDB" id="284035at2"/>
<feature type="compositionally biased region" description="Acidic residues" evidence="1">
    <location>
        <begin position="1"/>
        <end position="12"/>
    </location>
</feature>
<evidence type="ECO:0000313" key="4">
    <source>
        <dbReference type="Proteomes" id="UP000010798"/>
    </source>
</evidence>
<gene>
    <name evidence="3" type="ordered locus">Sinac_6010</name>
</gene>
<feature type="region of interest" description="Disordered" evidence="1">
    <location>
        <begin position="1"/>
        <end position="90"/>
    </location>
</feature>
<feature type="transmembrane region" description="Helical" evidence="2">
    <location>
        <begin position="106"/>
        <end position="124"/>
    </location>
</feature>
<keyword evidence="2" id="KW-0472">Membrane</keyword>
<evidence type="ECO:0000256" key="2">
    <source>
        <dbReference type="SAM" id="Phobius"/>
    </source>
</evidence>
<keyword evidence="4" id="KW-1185">Reference proteome</keyword>
<accession>L0DN71</accession>
<organism evidence="3 4">
    <name type="scientific">Singulisphaera acidiphila (strain ATCC BAA-1392 / DSM 18658 / VKM B-2454 / MOB10)</name>
    <dbReference type="NCBI Taxonomy" id="886293"/>
    <lineage>
        <taxon>Bacteria</taxon>
        <taxon>Pseudomonadati</taxon>
        <taxon>Planctomycetota</taxon>
        <taxon>Planctomycetia</taxon>
        <taxon>Isosphaerales</taxon>
        <taxon>Isosphaeraceae</taxon>
        <taxon>Singulisphaera</taxon>
    </lineage>
</organism>
<keyword evidence="2" id="KW-1133">Transmembrane helix</keyword>
<reference evidence="3 4" key="1">
    <citation type="submission" date="2012-02" db="EMBL/GenBank/DDBJ databases">
        <title>Complete sequence of chromosome of Singulisphaera acidiphila DSM 18658.</title>
        <authorList>
            <consortium name="US DOE Joint Genome Institute (JGI-PGF)"/>
            <person name="Lucas S."/>
            <person name="Copeland A."/>
            <person name="Lapidus A."/>
            <person name="Glavina del Rio T."/>
            <person name="Dalin E."/>
            <person name="Tice H."/>
            <person name="Bruce D."/>
            <person name="Goodwin L."/>
            <person name="Pitluck S."/>
            <person name="Peters L."/>
            <person name="Ovchinnikova G."/>
            <person name="Chertkov O."/>
            <person name="Kyrpides N."/>
            <person name="Mavromatis K."/>
            <person name="Ivanova N."/>
            <person name="Brettin T."/>
            <person name="Detter J.C."/>
            <person name="Han C."/>
            <person name="Larimer F."/>
            <person name="Land M."/>
            <person name="Hauser L."/>
            <person name="Markowitz V."/>
            <person name="Cheng J.-F."/>
            <person name="Hugenholtz P."/>
            <person name="Woyke T."/>
            <person name="Wu D."/>
            <person name="Tindall B."/>
            <person name="Pomrenke H."/>
            <person name="Brambilla E."/>
            <person name="Klenk H.-P."/>
            <person name="Eisen J.A."/>
        </authorList>
    </citation>
    <scope>NUCLEOTIDE SEQUENCE [LARGE SCALE GENOMIC DNA]</scope>
    <source>
        <strain evidence="4">ATCC BAA-1392 / DSM 18658 / VKM B-2454 / MOB10</strain>
    </source>
</reference>
<dbReference type="HOGENOM" id="CLU_902487_0_0_0"/>
<name>L0DN71_SINAD</name>
<feature type="transmembrane region" description="Helical" evidence="2">
    <location>
        <begin position="131"/>
        <end position="151"/>
    </location>
</feature>
<evidence type="ECO:0000256" key="1">
    <source>
        <dbReference type="SAM" id="MobiDB-lite"/>
    </source>
</evidence>
<keyword evidence="2" id="KW-0812">Transmembrane</keyword>
<dbReference type="Proteomes" id="UP000010798">
    <property type="component" value="Chromosome"/>
</dbReference>
<dbReference type="eggNOG" id="ENOG50340W1">
    <property type="taxonomic scope" value="Bacteria"/>
</dbReference>
<dbReference type="KEGG" id="saci:Sinac_6010"/>
<dbReference type="RefSeq" id="WP_015249212.1">
    <property type="nucleotide sequence ID" value="NC_019892.1"/>
</dbReference>
<feature type="compositionally biased region" description="Basic and acidic residues" evidence="1">
    <location>
        <begin position="76"/>
        <end position="85"/>
    </location>
</feature>
<dbReference type="EMBL" id="CP003364">
    <property type="protein sequence ID" value="AGA30121.1"/>
    <property type="molecule type" value="Genomic_DNA"/>
</dbReference>
<sequence>MVEIPSPDEEKENVDLGWLTSDEPKATSRKAVPTPPPIASEGSYEIEGLDPLAEEGEDSPVVPPIPEPVPRPRKAQPADRPETRSNAKPGTVDEVWSRWAEWGPDVIRLVVVAGVLLVLLYLTLTSLMFKTAFLILVGGGIGLLLLSYPLFITMERPIRITPEQAAKDYYAALSHSVPHIRRMWLLLSSDGRSSRFFHSFNEFNTYWNEKLNSLKPAKGGRFNPLLFSVQDFKSEKSAGLTHLEAKFTLQVQERDQPTSPGRTFPVTVRLVKGPDKMWYLEDGTMPEARA</sequence>
<protein>
    <submittedName>
        <fullName evidence="3">Uncharacterized protein</fullName>
    </submittedName>
</protein>
<evidence type="ECO:0000313" key="3">
    <source>
        <dbReference type="EMBL" id="AGA30121.1"/>
    </source>
</evidence>